<dbReference type="GO" id="GO:0061459">
    <property type="term" value="F:L-arginine transmembrane transporter activity"/>
    <property type="evidence" value="ECO:0007669"/>
    <property type="project" value="TreeGrafter"/>
</dbReference>
<dbReference type="InterPro" id="IPR002293">
    <property type="entry name" value="AA/rel_permease1"/>
</dbReference>
<dbReference type="RefSeq" id="XP_018334582.2">
    <property type="nucleotide sequence ID" value="XM_018479080.2"/>
</dbReference>
<feature type="transmembrane region" description="Helical" evidence="5">
    <location>
        <begin position="507"/>
        <end position="525"/>
    </location>
</feature>
<gene>
    <name evidence="8" type="primary">LOC108743507</name>
</gene>
<feature type="non-terminal residue" evidence="8">
    <location>
        <position position="619"/>
    </location>
</feature>
<keyword evidence="3 5" id="KW-1133">Transmembrane helix</keyword>
<evidence type="ECO:0000256" key="5">
    <source>
        <dbReference type="SAM" id="Phobius"/>
    </source>
</evidence>
<dbReference type="Gene3D" id="1.20.1740.10">
    <property type="entry name" value="Amino acid/polyamine transporter I"/>
    <property type="match status" value="1"/>
</dbReference>
<dbReference type="GeneID" id="108743507"/>
<dbReference type="GO" id="GO:0000064">
    <property type="term" value="F:L-ornithine transmembrane transporter activity"/>
    <property type="evidence" value="ECO:0007669"/>
    <property type="project" value="TreeGrafter"/>
</dbReference>
<evidence type="ECO:0000256" key="3">
    <source>
        <dbReference type="ARBA" id="ARBA00022989"/>
    </source>
</evidence>
<feature type="transmembrane region" description="Helical" evidence="5">
    <location>
        <begin position="564"/>
        <end position="587"/>
    </location>
</feature>
<feature type="transmembrane region" description="Helical" evidence="5">
    <location>
        <begin position="537"/>
        <end position="558"/>
    </location>
</feature>
<dbReference type="Pfam" id="PF13906">
    <property type="entry name" value="AA_permease_C"/>
    <property type="match status" value="1"/>
</dbReference>
<feature type="transmembrane region" description="Helical" evidence="5">
    <location>
        <begin position="81"/>
        <end position="105"/>
    </location>
</feature>
<proteinExistence type="predicted"/>
<dbReference type="KEGG" id="apln:108743507"/>
<keyword evidence="2 5" id="KW-0812">Transmembrane</keyword>
<dbReference type="OrthoDB" id="3900342at2759"/>
<dbReference type="STRING" id="224129.A0A1W4XP81"/>
<feature type="transmembrane region" description="Helical" evidence="5">
    <location>
        <begin position="207"/>
        <end position="229"/>
    </location>
</feature>
<evidence type="ECO:0000256" key="2">
    <source>
        <dbReference type="ARBA" id="ARBA00022692"/>
    </source>
</evidence>
<dbReference type="PANTHER" id="PTHR43243">
    <property type="entry name" value="INNER MEMBRANE TRANSPORTER YGJI-RELATED"/>
    <property type="match status" value="1"/>
</dbReference>
<accession>A0A1W4XP81</accession>
<comment type="subcellular location">
    <subcellularLocation>
        <location evidence="1">Membrane</location>
        <topology evidence="1">Multi-pass membrane protein</topology>
    </subcellularLocation>
</comment>
<feature type="transmembrane region" description="Helical" evidence="5">
    <location>
        <begin position="476"/>
        <end position="495"/>
    </location>
</feature>
<dbReference type="Pfam" id="PF13520">
    <property type="entry name" value="AA_permease_2"/>
    <property type="match status" value="1"/>
</dbReference>
<evidence type="ECO:0000256" key="1">
    <source>
        <dbReference type="ARBA" id="ARBA00004141"/>
    </source>
</evidence>
<dbReference type="FunFam" id="1.20.1740.10:FF:000010">
    <property type="entry name" value="probable cationic amino acid transporter"/>
    <property type="match status" value="1"/>
</dbReference>
<feature type="domain" description="Cationic amino acid transporter C-terminal" evidence="6">
    <location>
        <begin position="539"/>
        <end position="589"/>
    </location>
</feature>
<feature type="transmembrane region" description="Helical" evidence="5">
    <location>
        <begin position="293"/>
        <end position="319"/>
    </location>
</feature>
<dbReference type="PANTHER" id="PTHR43243:SF103">
    <property type="entry name" value="LOW AFFINITY CATIONIC AMINO ACID TRANSPORTER 2-LIKE PROTEIN"/>
    <property type="match status" value="1"/>
</dbReference>
<feature type="transmembrane region" description="Helical" evidence="5">
    <location>
        <begin position="252"/>
        <end position="272"/>
    </location>
</feature>
<evidence type="ECO:0000259" key="6">
    <source>
        <dbReference type="Pfam" id="PF13906"/>
    </source>
</evidence>
<evidence type="ECO:0000313" key="8">
    <source>
        <dbReference type="RefSeq" id="XP_018334582.2"/>
    </source>
</evidence>
<protein>
    <submittedName>
        <fullName evidence="8">Cationic amino acid transporter 2</fullName>
    </submittedName>
</protein>
<dbReference type="InterPro" id="IPR029485">
    <property type="entry name" value="CAT_C"/>
</dbReference>
<sequence length="619" mass="68253">MSNINSFSVNLPRYLFGENMYFHPMSWSRFTFALKRKKISFGTEDSKLARVLTTFDLTALGIGSTLGVGVYVLAGEVSKNYAGPAVVISFLIAAIASVFAGLCYAEFGARVPKAGSAYVYSYVCMGEFVAFIIGWNLILEYVIGSASVVKGLFTYMDALVSNKMSDFFHTVMPIDVPNIASYPDFFSFGVTIVFSIALALGARESSLVNNIFTAVNLVVVVSVIISGLFKVDASNWNIPKESVPDGYGNGGFAPYGISGILKGAATCFYGFIGFDCIATAGEEAKTPQKSIPISVVVSLLIIFVAYFGMSTVMTMMLPYYLQDENAPLPHIYEVIGWDIAKYLVSVGALCGLFSSLLGAMFPLPRIIYAMSSDGLLFKKLGKVHPRFQTPFLGTLIAGTFTGILACIFELSQLFTMMSIGTLLAYGMVAACVLILRYDNGVSEEKKDYDGILTPKTVLCRLYNRKQTIATSFTSKLVTWEVAVYCIVCFILSGFLSQFEDEIAKGTPWLLTICAILVCVLILILYSISCQPVSTSKLYFAVPFVPWLPGISVLIDVYLMTKLDYMTWIRFAIWILIGLFIYFGYGLWNSSERFQKSKRELNSNSTNKTYYLKIIFVLIE</sequence>
<feature type="transmembrane region" description="Helical" evidence="5">
    <location>
        <begin position="179"/>
        <end position="200"/>
    </location>
</feature>
<keyword evidence="7" id="KW-1185">Reference proteome</keyword>
<evidence type="ECO:0000256" key="4">
    <source>
        <dbReference type="ARBA" id="ARBA00023136"/>
    </source>
</evidence>
<dbReference type="FunCoup" id="A0A1W4XP81">
    <property type="interactions" value="199"/>
</dbReference>
<evidence type="ECO:0000313" key="7">
    <source>
        <dbReference type="Proteomes" id="UP000192223"/>
    </source>
</evidence>
<keyword evidence="4 5" id="KW-0472">Membrane</keyword>
<dbReference type="AlphaFoldDB" id="A0A1W4XP81"/>
<dbReference type="PIRSF" id="PIRSF006060">
    <property type="entry name" value="AA_transporter"/>
    <property type="match status" value="1"/>
</dbReference>
<dbReference type="GO" id="GO:0015189">
    <property type="term" value="F:L-lysine transmembrane transporter activity"/>
    <property type="evidence" value="ECO:0007669"/>
    <property type="project" value="TreeGrafter"/>
</dbReference>
<feature type="transmembrane region" description="Helical" evidence="5">
    <location>
        <begin position="57"/>
        <end position="75"/>
    </location>
</feature>
<dbReference type="GO" id="GO:0005886">
    <property type="term" value="C:plasma membrane"/>
    <property type="evidence" value="ECO:0007669"/>
    <property type="project" value="TreeGrafter"/>
</dbReference>
<organism evidence="7 8">
    <name type="scientific">Agrilus planipennis</name>
    <name type="common">Emerald ash borer</name>
    <name type="synonym">Agrilus marcopoli</name>
    <dbReference type="NCBI Taxonomy" id="224129"/>
    <lineage>
        <taxon>Eukaryota</taxon>
        <taxon>Metazoa</taxon>
        <taxon>Ecdysozoa</taxon>
        <taxon>Arthropoda</taxon>
        <taxon>Hexapoda</taxon>
        <taxon>Insecta</taxon>
        <taxon>Pterygota</taxon>
        <taxon>Neoptera</taxon>
        <taxon>Endopterygota</taxon>
        <taxon>Coleoptera</taxon>
        <taxon>Polyphaga</taxon>
        <taxon>Elateriformia</taxon>
        <taxon>Buprestoidea</taxon>
        <taxon>Buprestidae</taxon>
        <taxon>Agrilinae</taxon>
        <taxon>Agrilus</taxon>
    </lineage>
</organism>
<name>A0A1W4XP81_AGRPL</name>
<dbReference type="InParanoid" id="A0A1W4XP81"/>
<dbReference type="Proteomes" id="UP000192223">
    <property type="component" value="Unplaced"/>
</dbReference>
<feature type="transmembrane region" description="Helical" evidence="5">
    <location>
        <begin position="416"/>
        <end position="435"/>
    </location>
</feature>
<feature type="transmembrane region" description="Helical" evidence="5">
    <location>
        <begin position="389"/>
        <end position="410"/>
    </location>
</feature>
<dbReference type="GO" id="GO:0097638">
    <property type="term" value="P:L-arginine import across plasma membrane"/>
    <property type="evidence" value="ECO:0007669"/>
    <property type="project" value="TreeGrafter"/>
</dbReference>
<reference evidence="8" key="1">
    <citation type="submission" date="2025-08" db="UniProtKB">
        <authorList>
            <consortium name="RefSeq"/>
        </authorList>
    </citation>
    <scope>IDENTIFICATION</scope>
</reference>
<feature type="transmembrane region" description="Helical" evidence="5">
    <location>
        <begin position="117"/>
        <end position="138"/>
    </location>
</feature>
<feature type="transmembrane region" description="Helical" evidence="5">
    <location>
        <begin position="339"/>
        <end position="368"/>
    </location>
</feature>